<evidence type="ECO:0000256" key="5">
    <source>
        <dbReference type="ARBA" id="ARBA00023004"/>
    </source>
</evidence>
<dbReference type="Pfam" id="PF13183">
    <property type="entry name" value="Fer4_8"/>
    <property type="match status" value="1"/>
</dbReference>
<dbReference type="RefSeq" id="WP_268924515.1">
    <property type="nucleotide sequence ID" value="NZ_JAPTGB010000005.1"/>
</dbReference>
<keyword evidence="6" id="KW-0411">Iron-sulfur</keyword>
<keyword evidence="4" id="KW-0677">Repeat</keyword>
<evidence type="ECO:0000256" key="3">
    <source>
        <dbReference type="ARBA" id="ARBA00022723"/>
    </source>
</evidence>
<dbReference type="InterPro" id="IPR036010">
    <property type="entry name" value="2Fe-2S_ferredoxin-like_sf"/>
</dbReference>
<evidence type="ECO:0000256" key="6">
    <source>
        <dbReference type="ARBA" id="ARBA00023014"/>
    </source>
</evidence>
<dbReference type="PANTHER" id="PTHR32479:SF17">
    <property type="entry name" value="GLYCOLATE OXIDASE IRON-SULFUR SUBUNIT"/>
    <property type="match status" value="1"/>
</dbReference>
<dbReference type="NCBIfam" id="TIGR00384">
    <property type="entry name" value="dhsB"/>
    <property type="match status" value="1"/>
</dbReference>
<dbReference type="Pfam" id="PF02754">
    <property type="entry name" value="CCG"/>
    <property type="match status" value="2"/>
</dbReference>
<evidence type="ECO:0000259" key="8">
    <source>
        <dbReference type="PROSITE" id="PS51379"/>
    </source>
</evidence>
<dbReference type="SUPFAM" id="SSF54292">
    <property type="entry name" value="2Fe-2S ferredoxin-like"/>
    <property type="match status" value="1"/>
</dbReference>
<dbReference type="Pfam" id="PF13085">
    <property type="entry name" value="Fer2_3"/>
    <property type="match status" value="1"/>
</dbReference>
<dbReference type="PANTHER" id="PTHR32479">
    <property type="entry name" value="GLYCOLATE OXIDASE IRON-SULFUR SUBUNIT"/>
    <property type="match status" value="1"/>
</dbReference>
<dbReference type="Gene3D" id="3.10.20.30">
    <property type="match status" value="1"/>
</dbReference>
<dbReference type="EMBL" id="JAPTGB010000005">
    <property type="protein sequence ID" value="MCZ0860295.1"/>
    <property type="molecule type" value="Genomic_DNA"/>
</dbReference>
<dbReference type="InterPro" id="IPR006058">
    <property type="entry name" value="2Fe2S_fd_BS"/>
</dbReference>
<keyword evidence="5" id="KW-0408">Iron</keyword>
<evidence type="ECO:0000313" key="9">
    <source>
        <dbReference type="EMBL" id="MCZ0860295.1"/>
    </source>
</evidence>
<evidence type="ECO:0000256" key="4">
    <source>
        <dbReference type="ARBA" id="ARBA00022737"/>
    </source>
</evidence>
<dbReference type="InterPro" id="IPR017896">
    <property type="entry name" value="4Fe4S_Fe-S-bd"/>
</dbReference>
<sequence length="482" mass="52294">MKVRISRFDPDVDAAPHVEIYDVRVESGARVLNVLDAVRDEIDPTLGYRHCCRAGQCGSCAVRVNGEPVLACMEEARENDLIEPLELPRIRDLITDIAPVMAQIAWLNPGTDGGDVPVCGCGVTHETIEEIKPLRECIECYSCISSCPAFAASEYAGPTVMRQEQRLNLDPRDAGDRIEEAIAKGLFACTTCHKCVEVCPKGIETPRKAVEKLRAEAAKRGLSLPAHRALARLVEETGRSVERKETPFLERVPDIIEPEGEVRATVGFFVGCMFNGRVIQPALDAMEVLRKNGIRVVIPKDQVCCGSPLIRTGLSGFVPELMQRNIAAFVNAGVDTVLTMCAGCGSTLKNDYDTPFRVADITEYLCEIGFVPPAKVAGTYTYHDPCHLLRGQGISEQPRELLQSVAETFVDLPARCCGAGGGVKSGRPDEAAAIGAVRAGMVKATGADFIVTVCPFCEFHLHQVTGLPVKNIATLLLEGYRE</sequence>
<dbReference type="InterPro" id="IPR017900">
    <property type="entry name" value="4Fe4S_Fe_S_CS"/>
</dbReference>
<protein>
    <submittedName>
        <fullName evidence="9">Succinate dehydrogenase/fumarate reductase iron-sulfur subunit</fullName>
    </submittedName>
</protein>
<keyword evidence="10" id="KW-1185">Reference proteome</keyword>
<evidence type="ECO:0000313" key="10">
    <source>
        <dbReference type="Proteomes" id="UP001141422"/>
    </source>
</evidence>
<dbReference type="InterPro" id="IPR025192">
    <property type="entry name" value="Succ_DH/fum_Rdtase_N"/>
</dbReference>
<reference evidence="9" key="1">
    <citation type="submission" date="2022-12" db="EMBL/GenBank/DDBJ databases">
        <title>Isolation and characterisation of novel Methanocorpusculum spp. from native Australian herbivores indicates the genus is ancestrally host-associated.</title>
        <authorList>
            <person name="Volmer J.G."/>
            <person name="Soo R.M."/>
            <person name="Evans P.N."/>
            <person name="Hoedt E.C."/>
            <person name="Astorga Alsina A.L."/>
            <person name="Woodcroft B.J."/>
            <person name="Tyson G.W."/>
            <person name="Hugenholtz P."/>
            <person name="Morrison M."/>
        </authorList>
    </citation>
    <scope>NUCLEOTIDE SEQUENCE</scope>
    <source>
        <strain evidence="9">MG</strain>
    </source>
</reference>
<evidence type="ECO:0000256" key="1">
    <source>
        <dbReference type="ARBA" id="ARBA00022485"/>
    </source>
</evidence>
<feature type="domain" description="4Fe-4S ferredoxin-type" evidence="8">
    <location>
        <begin position="180"/>
        <end position="209"/>
    </location>
</feature>
<keyword evidence="1" id="KW-0004">4Fe-4S</keyword>
<dbReference type="InterPro" id="IPR004017">
    <property type="entry name" value="Cys_rich_dom"/>
</dbReference>
<dbReference type="NCBIfam" id="NF004898">
    <property type="entry name" value="PRK06259.1"/>
    <property type="match status" value="1"/>
</dbReference>
<dbReference type="PROSITE" id="PS00198">
    <property type="entry name" value="4FE4S_FER_1"/>
    <property type="match status" value="2"/>
</dbReference>
<evidence type="ECO:0000259" key="7">
    <source>
        <dbReference type="PROSITE" id="PS51085"/>
    </source>
</evidence>
<dbReference type="InterPro" id="IPR009051">
    <property type="entry name" value="Helical_ferredxn"/>
</dbReference>
<evidence type="ECO:0000256" key="2">
    <source>
        <dbReference type="ARBA" id="ARBA00022714"/>
    </source>
</evidence>
<comment type="caution">
    <text evidence="9">The sequence shown here is derived from an EMBL/GenBank/DDBJ whole genome shotgun (WGS) entry which is preliminary data.</text>
</comment>
<gene>
    <name evidence="9" type="ORF">O0S10_03485</name>
</gene>
<feature type="domain" description="4Fe-4S ferredoxin-type" evidence="8">
    <location>
        <begin position="127"/>
        <end position="158"/>
    </location>
</feature>
<keyword evidence="2" id="KW-0001">2Fe-2S</keyword>
<feature type="domain" description="2Fe-2S ferredoxin-type" evidence="7">
    <location>
        <begin position="1"/>
        <end position="88"/>
    </location>
</feature>
<dbReference type="Proteomes" id="UP001141422">
    <property type="component" value="Unassembled WGS sequence"/>
</dbReference>
<dbReference type="PROSITE" id="PS51379">
    <property type="entry name" value="4FE4S_FER_2"/>
    <property type="match status" value="2"/>
</dbReference>
<name>A0ABT4IGI8_9EURY</name>
<organism evidence="9 10">
    <name type="scientific">Methanocorpusculum petauri</name>
    <dbReference type="NCBI Taxonomy" id="3002863"/>
    <lineage>
        <taxon>Archaea</taxon>
        <taxon>Methanobacteriati</taxon>
        <taxon>Methanobacteriota</taxon>
        <taxon>Stenosarchaea group</taxon>
        <taxon>Methanomicrobia</taxon>
        <taxon>Methanomicrobiales</taxon>
        <taxon>Methanocorpusculaceae</taxon>
        <taxon>Methanocorpusculum</taxon>
    </lineage>
</organism>
<proteinExistence type="predicted"/>
<dbReference type="InterPro" id="IPR001041">
    <property type="entry name" value="2Fe-2S_ferredoxin-type"/>
</dbReference>
<dbReference type="SUPFAM" id="SSF46548">
    <property type="entry name" value="alpha-helical ferredoxin"/>
    <property type="match status" value="1"/>
</dbReference>
<dbReference type="PROSITE" id="PS00197">
    <property type="entry name" value="2FE2S_FER_1"/>
    <property type="match status" value="1"/>
</dbReference>
<dbReference type="InterPro" id="IPR004489">
    <property type="entry name" value="Succ_DH/fum_Rdtase_Fe-S"/>
</dbReference>
<dbReference type="PROSITE" id="PS51085">
    <property type="entry name" value="2FE2S_FER_2"/>
    <property type="match status" value="1"/>
</dbReference>
<accession>A0ABT4IGI8</accession>
<dbReference type="Gene3D" id="1.10.1060.10">
    <property type="entry name" value="Alpha-helical ferredoxin"/>
    <property type="match status" value="1"/>
</dbReference>
<keyword evidence="3" id="KW-0479">Metal-binding</keyword>
<dbReference type="InterPro" id="IPR012675">
    <property type="entry name" value="Beta-grasp_dom_sf"/>
</dbReference>